<accession>A0A846ZMB8</accession>
<feature type="signal peptide" evidence="1">
    <location>
        <begin position="1"/>
        <end position="21"/>
    </location>
</feature>
<dbReference type="RefSeq" id="WP_168609220.1">
    <property type="nucleotide sequence ID" value="NZ_JAAZQD010000003.1"/>
</dbReference>
<evidence type="ECO:0000313" key="3">
    <source>
        <dbReference type="Proteomes" id="UP000541636"/>
    </source>
</evidence>
<organism evidence="2 3">
    <name type="scientific">Oleiagrimonas citrea</name>
    <dbReference type="NCBI Taxonomy" id="1665687"/>
    <lineage>
        <taxon>Bacteria</taxon>
        <taxon>Pseudomonadati</taxon>
        <taxon>Pseudomonadota</taxon>
        <taxon>Gammaproteobacteria</taxon>
        <taxon>Lysobacterales</taxon>
        <taxon>Rhodanobacteraceae</taxon>
        <taxon>Oleiagrimonas</taxon>
    </lineage>
</organism>
<feature type="chain" id="PRO_5032365321" evidence="1">
    <location>
        <begin position="22"/>
        <end position="290"/>
    </location>
</feature>
<keyword evidence="1" id="KW-0732">Signal</keyword>
<dbReference type="EMBL" id="JAAZQD010000003">
    <property type="protein sequence ID" value="NKZ39126.1"/>
    <property type="molecule type" value="Genomic_DNA"/>
</dbReference>
<reference evidence="2 3" key="1">
    <citation type="journal article" date="2017" name="Int. J. Syst. Evol. Microbiol.">
        <title>Oleiagrimonas citrea sp. nov., a marine bacterium isolated from tidal flat sediment and emended description of the genus Oleiagrimonas Fang et al. 2015 and Oleiagrimonas soli.</title>
        <authorList>
            <person name="Yang S.H."/>
            <person name="Seo H.S."/>
            <person name="Seong C.N."/>
            <person name="Kwon K.K."/>
        </authorList>
    </citation>
    <scope>NUCLEOTIDE SEQUENCE [LARGE SCALE GENOMIC DNA]</scope>
    <source>
        <strain evidence="2 3">MEBiC09124</strain>
    </source>
</reference>
<name>A0A846ZMB8_9GAMM</name>
<dbReference type="Proteomes" id="UP000541636">
    <property type="component" value="Unassembled WGS sequence"/>
</dbReference>
<dbReference type="AlphaFoldDB" id="A0A846ZMB8"/>
<keyword evidence="3" id="KW-1185">Reference proteome</keyword>
<protein>
    <submittedName>
        <fullName evidence="2">Uncharacterized protein</fullName>
    </submittedName>
</protein>
<evidence type="ECO:0000313" key="2">
    <source>
        <dbReference type="EMBL" id="NKZ39126.1"/>
    </source>
</evidence>
<proteinExistence type="predicted"/>
<comment type="caution">
    <text evidence="2">The sequence shown here is derived from an EMBL/GenBank/DDBJ whole genome shotgun (WGS) entry which is preliminary data.</text>
</comment>
<sequence length="290" mass="31367">MKTKVLVLAAVFLLVPLAVVAGESPLHGIWKVDANTIRASHPHAFVIKDGIYECQSCTPSFSLPADGAFHAVPSDPRRDEMAVLVIDAHKVQITERKNGIMVANTLREMNGDNALAEVTYQDFSGKNPVISKFRHHRDGMASGDAHPVSGNWHKAVYTSVSNSRRAFTYNVNGRRMEMNDPRGHAFVARMDGSEAPYTGSHLVSSVSVEKLAPHRVRMQTRHEGQVVGITTVHVLPGGNMMRVVKESPVDGSRLSYVAMRVRSTSLTSDLAPMGGISPGSCDAGGCATVR</sequence>
<gene>
    <name evidence="2" type="ORF">HF690_09200</name>
</gene>
<evidence type="ECO:0000256" key="1">
    <source>
        <dbReference type="SAM" id="SignalP"/>
    </source>
</evidence>